<proteinExistence type="predicted"/>
<keyword evidence="1" id="KW-0472">Membrane</keyword>
<dbReference type="EMBL" id="JBHSMD010000006">
    <property type="protein sequence ID" value="MFC5495218.1"/>
    <property type="molecule type" value="Genomic_DNA"/>
</dbReference>
<dbReference type="RefSeq" id="WP_345173576.1">
    <property type="nucleotide sequence ID" value="NZ_BAABFQ010000005.1"/>
</dbReference>
<dbReference type="Proteomes" id="UP001595956">
    <property type="component" value="Unassembled WGS sequence"/>
</dbReference>
<keyword evidence="3" id="KW-1185">Reference proteome</keyword>
<feature type="transmembrane region" description="Helical" evidence="1">
    <location>
        <begin position="20"/>
        <end position="41"/>
    </location>
</feature>
<organism evidence="2 3">
    <name type="scientific">Nocardioides caricicola</name>
    <dbReference type="NCBI Taxonomy" id="634770"/>
    <lineage>
        <taxon>Bacteria</taxon>
        <taxon>Bacillati</taxon>
        <taxon>Actinomycetota</taxon>
        <taxon>Actinomycetes</taxon>
        <taxon>Propionibacteriales</taxon>
        <taxon>Nocardioidaceae</taxon>
        <taxon>Nocardioides</taxon>
    </lineage>
</organism>
<keyword evidence="1" id="KW-0812">Transmembrane</keyword>
<protein>
    <submittedName>
        <fullName evidence="2">Uncharacterized protein</fullName>
    </submittedName>
</protein>
<reference evidence="3" key="1">
    <citation type="journal article" date="2019" name="Int. J. Syst. Evol. Microbiol.">
        <title>The Global Catalogue of Microorganisms (GCM) 10K type strain sequencing project: providing services to taxonomists for standard genome sequencing and annotation.</title>
        <authorList>
            <consortium name="The Broad Institute Genomics Platform"/>
            <consortium name="The Broad Institute Genome Sequencing Center for Infectious Disease"/>
            <person name="Wu L."/>
            <person name="Ma J."/>
        </authorList>
    </citation>
    <scope>NUCLEOTIDE SEQUENCE [LARGE SCALE GENOMIC DNA]</scope>
    <source>
        <strain evidence="3">KACC 13778</strain>
    </source>
</reference>
<evidence type="ECO:0000313" key="3">
    <source>
        <dbReference type="Proteomes" id="UP001595956"/>
    </source>
</evidence>
<accession>A0ABW0N7J1</accession>
<evidence type="ECO:0000256" key="1">
    <source>
        <dbReference type="SAM" id="Phobius"/>
    </source>
</evidence>
<sequence>MNALLTVLHTENPNVPNHWLVGGVTLVILMALILGLMFFGAGREHS</sequence>
<name>A0ABW0N7J1_9ACTN</name>
<comment type="caution">
    <text evidence="2">The sequence shown here is derived from an EMBL/GenBank/DDBJ whole genome shotgun (WGS) entry which is preliminary data.</text>
</comment>
<evidence type="ECO:0000313" key="2">
    <source>
        <dbReference type="EMBL" id="MFC5495218.1"/>
    </source>
</evidence>
<gene>
    <name evidence="2" type="ORF">ACFPKY_19050</name>
</gene>
<keyword evidence="1" id="KW-1133">Transmembrane helix</keyword>